<evidence type="ECO:0000256" key="2">
    <source>
        <dbReference type="SAM" id="Phobius"/>
    </source>
</evidence>
<feature type="coiled-coil region" evidence="1">
    <location>
        <begin position="47"/>
        <end position="81"/>
    </location>
</feature>
<evidence type="ECO:0000256" key="1">
    <source>
        <dbReference type="SAM" id="Coils"/>
    </source>
</evidence>
<feature type="transmembrane region" description="Helical" evidence="2">
    <location>
        <begin position="12"/>
        <end position="32"/>
    </location>
</feature>
<keyword evidence="2" id="KW-0472">Membrane</keyword>
<dbReference type="RefSeq" id="WP_317833892.1">
    <property type="nucleotide sequence ID" value="NZ_CP136920.1"/>
</dbReference>
<keyword evidence="1" id="KW-0175">Coiled coil</keyword>
<accession>A0AAQ3QRJ5</accession>
<keyword evidence="2" id="KW-1133">Transmembrane helix</keyword>
<dbReference type="EMBL" id="CP136920">
    <property type="protein sequence ID" value="WOO41408.1"/>
    <property type="molecule type" value="Genomic_DNA"/>
</dbReference>
<protein>
    <submittedName>
        <fullName evidence="3">Uncharacterized protein</fullName>
    </submittedName>
</protein>
<dbReference type="AlphaFoldDB" id="A0AAQ3QRJ5"/>
<name>A0AAQ3QRJ5_9BACT</name>
<evidence type="ECO:0000313" key="3">
    <source>
        <dbReference type="EMBL" id="WOO41408.1"/>
    </source>
</evidence>
<proteinExistence type="predicted"/>
<gene>
    <name evidence="3" type="ORF">RZN69_22540</name>
</gene>
<reference evidence="3 4" key="1">
    <citation type="submission" date="2023-10" db="EMBL/GenBank/DDBJ databases">
        <title>Rubellicoccus peritrichatus gen. nov., sp. nov., isolated from an algae of coral reef tank.</title>
        <authorList>
            <person name="Luo J."/>
        </authorList>
    </citation>
    <scope>NUCLEOTIDE SEQUENCE [LARGE SCALE GENOMIC DNA]</scope>
    <source>
        <strain evidence="3 4">CR14</strain>
    </source>
</reference>
<dbReference type="Proteomes" id="UP001304300">
    <property type="component" value="Chromosome"/>
</dbReference>
<evidence type="ECO:0000313" key="4">
    <source>
        <dbReference type="Proteomes" id="UP001304300"/>
    </source>
</evidence>
<organism evidence="3 4">
    <name type="scientific">Rubellicoccus peritrichatus</name>
    <dbReference type="NCBI Taxonomy" id="3080537"/>
    <lineage>
        <taxon>Bacteria</taxon>
        <taxon>Pseudomonadati</taxon>
        <taxon>Verrucomicrobiota</taxon>
        <taxon>Opitutia</taxon>
        <taxon>Puniceicoccales</taxon>
        <taxon>Cerasicoccaceae</taxon>
        <taxon>Rubellicoccus</taxon>
    </lineage>
</organism>
<keyword evidence="4" id="KW-1185">Reference proteome</keyword>
<sequence>MNAQDLLAKAKQYPIAVGGGLVCLVIIAFLYFTSSTPGELEVKYSEVEREVETIKQNETQSKDLEANVQQATKMVEEIDSRLILASNKTGHKRYFQGLVEQSGVKMSKDPYLNRTLNPGEKGVQMSTTEFAQVEYNLEVSGEFQKVMDFLYLLRTGEHFIVESRLLLSSNPQIAQDLVTAEISVSVLAEKKPEEVKKDG</sequence>
<keyword evidence="2" id="KW-0812">Transmembrane</keyword>